<dbReference type="GO" id="GO:0050793">
    <property type="term" value="P:regulation of developmental process"/>
    <property type="evidence" value="ECO:0007669"/>
    <property type="project" value="UniProtKB-ARBA"/>
</dbReference>
<dbReference type="GO" id="GO:0006355">
    <property type="term" value="P:regulation of DNA-templated transcription"/>
    <property type="evidence" value="ECO:0007669"/>
    <property type="project" value="InterPro"/>
</dbReference>
<protein>
    <submittedName>
        <fullName evidence="4">MH2 domain-containing protein</fullName>
    </submittedName>
</protein>
<accession>A0A1I7WPM8</accession>
<evidence type="ECO:0000313" key="4">
    <source>
        <dbReference type="WBParaSite" id="Hba_07093"/>
    </source>
</evidence>
<sequence>MVSRSALIDRVLQDLSCTVASKTNPTWTDIYRFEEVPPITNCRYSLRKYGIYVQDNLHEVDIKMQDIDNQIWAKLIIMEKGTRIAKVCSLRVIKSNDHYDFNGSRLGIQCFRNPQRDVNSELDIDLLGKGIELSIDDDGSIWVRNSTDRSLIVVSQGIKYQVCSISEKIFDLNIFKDCIFQQCNITNGRQDTIVYIQFSPCDDILSCPLLLCLINIIAIQMASLLSNPTTCTLTNVSNNDSTNPVPQTIYNSSLDIVKLPNKGTTSQSNSSLSKSTINLSQISTDKEYSVPQIIVSPVNQQQSLDDCIVNLNSIYCTSVNSNKSSNTIKSVTHNSSSTSTTQTRLKRTTNSKKFISNKEGVNRQTWEVKESTKKRESNASTMLAIGSLQQVVIYIDTNQDSCAPLINLRTLINLRRPAYFSHTISKRGGLGHLLKENKDDQE</sequence>
<keyword evidence="3" id="KW-1185">Reference proteome</keyword>
<dbReference type="PANTHER" id="PTHR22742:SF2">
    <property type="entry name" value="EXPANSION, ISOFORM A-RELATED"/>
    <property type="match status" value="1"/>
</dbReference>
<dbReference type="SUPFAM" id="SSF49879">
    <property type="entry name" value="SMAD/FHA domain"/>
    <property type="match status" value="1"/>
</dbReference>
<dbReference type="Gene3D" id="2.60.200.10">
    <property type="match status" value="1"/>
</dbReference>
<dbReference type="AlphaFoldDB" id="A0A1I7WPM8"/>
<dbReference type="GO" id="GO:0009791">
    <property type="term" value="P:post-embryonic development"/>
    <property type="evidence" value="ECO:0007669"/>
    <property type="project" value="UniProtKB-ARBA"/>
</dbReference>
<dbReference type="PROSITE" id="PS51076">
    <property type="entry name" value="MH2"/>
    <property type="match status" value="1"/>
</dbReference>
<dbReference type="WBParaSite" id="Hba_07093">
    <property type="protein sequence ID" value="Hba_07093"/>
    <property type="gene ID" value="Hba_07093"/>
</dbReference>
<feature type="compositionally biased region" description="Low complexity" evidence="1">
    <location>
        <begin position="329"/>
        <end position="343"/>
    </location>
</feature>
<evidence type="ECO:0000256" key="1">
    <source>
        <dbReference type="SAM" id="MobiDB-lite"/>
    </source>
</evidence>
<evidence type="ECO:0000259" key="2">
    <source>
        <dbReference type="PROSITE" id="PS51076"/>
    </source>
</evidence>
<dbReference type="InterPro" id="IPR017855">
    <property type="entry name" value="SMAD-like_dom_sf"/>
</dbReference>
<dbReference type="SMART" id="SM00524">
    <property type="entry name" value="DWB"/>
    <property type="match status" value="1"/>
</dbReference>
<reference evidence="4" key="1">
    <citation type="submission" date="2016-11" db="UniProtKB">
        <authorList>
            <consortium name="WormBaseParasite"/>
        </authorList>
    </citation>
    <scope>IDENTIFICATION</scope>
</reference>
<evidence type="ECO:0000313" key="3">
    <source>
        <dbReference type="Proteomes" id="UP000095283"/>
    </source>
</evidence>
<dbReference type="InterPro" id="IPR008984">
    <property type="entry name" value="SMAD_FHA_dom_sf"/>
</dbReference>
<dbReference type="PANTHER" id="PTHR22742">
    <property type="entry name" value="EXPANSION, ISOFORM A-RELATED"/>
    <property type="match status" value="1"/>
</dbReference>
<name>A0A1I7WPM8_HETBA</name>
<dbReference type="Proteomes" id="UP000095283">
    <property type="component" value="Unplaced"/>
</dbReference>
<feature type="domain" description="MH2" evidence="2">
    <location>
        <begin position="72"/>
        <end position="260"/>
    </location>
</feature>
<organism evidence="3 4">
    <name type="scientific">Heterorhabditis bacteriophora</name>
    <name type="common">Entomopathogenic nematode worm</name>
    <dbReference type="NCBI Taxonomy" id="37862"/>
    <lineage>
        <taxon>Eukaryota</taxon>
        <taxon>Metazoa</taxon>
        <taxon>Ecdysozoa</taxon>
        <taxon>Nematoda</taxon>
        <taxon>Chromadorea</taxon>
        <taxon>Rhabditida</taxon>
        <taxon>Rhabditina</taxon>
        <taxon>Rhabditomorpha</taxon>
        <taxon>Strongyloidea</taxon>
        <taxon>Heterorhabditidae</taxon>
        <taxon>Heterorhabditis</taxon>
    </lineage>
</organism>
<dbReference type="Pfam" id="PF03166">
    <property type="entry name" value="MH2"/>
    <property type="match status" value="1"/>
</dbReference>
<dbReference type="GO" id="GO:0051239">
    <property type="term" value="P:regulation of multicellular organismal process"/>
    <property type="evidence" value="ECO:0007669"/>
    <property type="project" value="UniProtKB-ARBA"/>
</dbReference>
<feature type="region of interest" description="Disordered" evidence="1">
    <location>
        <begin position="324"/>
        <end position="350"/>
    </location>
</feature>
<dbReference type="InterPro" id="IPR001132">
    <property type="entry name" value="SMAD_dom_Dwarfin-type"/>
</dbReference>
<proteinExistence type="predicted"/>